<keyword evidence="3" id="KW-1185">Reference proteome</keyword>
<keyword evidence="1" id="KW-0812">Transmembrane</keyword>
<protein>
    <submittedName>
        <fullName evidence="2">Uncharacterized protein</fullName>
    </submittedName>
</protein>
<dbReference type="EMBL" id="LWDV01000005">
    <property type="protein sequence ID" value="OCL28552.1"/>
    <property type="molecule type" value="Genomic_DNA"/>
</dbReference>
<feature type="transmembrane region" description="Helical" evidence="1">
    <location>
        <begin position="34"/>
        <end position="53"/>
    </location>
</feature>
<gene>
    <name evidence="2" type="ORF">U472_01320</name>
</gene>
<evidence type="ECO:0000313" key="2">
    <source>
        <dbReference type="EMBL" id="OCL28552.1"/>
    </source>
</evidence>
<keyword evidence="1" id="KW-0472">Membrane</keyword>
<sequence>MKIISLTLFFMILIYFQAKELLKKKKWKELFVYTLLISIGVLYSYGVLLDLSLPNPILILSNLFKPLYEYIFNQLLA</sequence>
<name>A0A1C0AD55_9FIRM</name>
<keyword evidence="1" id="KW-1133">Transmembrane helix</keyword>
<accession>A0A1C0AD55</accession>
<comment type="caution">
    <text evidence="2">The sequence shown here is derived from an EMBL/GenBank/DDBJ whole genome shotgun (WGS) entry which is preliminary data.</text>
</comment>
<organism evidence="2 3">
    <name type="scientific">Orenia metallireducens</name>
    <dbReference type="NCBI Taxonomy" id="1413210"/>
    <lineage>
        <taxon>Bacteria</taxon>
        <taxon>Bacillati</taxon>
        <taxon>Bacillota</taxon>
        <taxon>Clostridia</taxon>
        <taxon>Halanaerobiales</taxon>
        <taxon>Halobacteroidaceae</taxon>
        <taxon>Orenia</taxon>
    </lineage>
</organism>
<evidence type="ECO:0000313" key="3">
    <source>
        <dbReference type="Proteomes" id="UP000093514"/>
    </source>
</evidence>
<dbReference type="AlphaFoldDB" id="A0A1C0AD55"/>
<reference evidence="3" key="1">
    <citation type="submission" date="2016-07" db="EMBL/GenBank/DDBJ databases">
        <authorList>
            <person name="Florea S."/>
            <person name="Webb J.S."/>
            <person name="Jaromczyk J."/>
            <person name="Schardl C.L."/>
        </authorList>
    </citation>
    <scope>NUCLEOTIDE SEQUENCE [LARGE SCALE GENOMIC DNA]</scope>
    <source>
        <strain evidence="3">Z6</strain>
    </source>
</reference>
<evidence type="ECO:0000256" key="1">
    <source>
        <dbReference type="SAM" id="Phobius"/>
    </source>
</evidence>
<proteinExistence type="predicted"/>
<dbReference type="RefSeq" id="WP_068714732.1">
    <property type="nucleotide sequence ID" value="NZ_LWDV01000005.1"/>
</dbReference>
<dbReference type="OrthoDB" id="2112909at2"/>
<dbReference type="Proteomes" id="UP000093514">
    <property type="component" value="Unassembled WGS sequence"/>
</dbReference>
<reference evidence="2 3" key="2">
    <citation type="submission" date="2016-08" db="EMBL/GenBank/DDBJ databases">
        <title>Orenia metallireducens sp. nov. strain Z6, a Novel Metal-reducing Firmicute from the Deep Subsurface.</title>
        <authorList>
            <person name="Maxim B.I."/>
            <person name="Kenneth K."/>
            <person name="Flynn T.M."/>
            <person name="Oloughlin E.J."/>
            <person name="Locke R.A."/>
            <person name="Weber J.R."/>
            <person name="Egan S.M."/>
            <person name="Mackie R.I."/>
            <person name="Cann I.K."/>
        </authorList>
    </citation>
    <scope>NUCLEOTIDE SEQUENCE [LARGE SCALE GENOMIC DNA]</scope>
    <source>
        <strain evidence="2 3">Z6</strain>
    </source>
</reference>